<protein>
    <submittedName>
        <fullName evidence="3">Uncharacterized protein LOC108567414</fullName>
    </submittedName>
</protein>
<reference evidence="3" key="1">
    <citation type="submission" date="2025-08" db="UniProtKB">
        <authorList>
            <consortium name="RefSeq"/>
        </authorList>
    </citation>
    <scope>IDENTIFICATION</scope>
    <source>
        <tissue evidence="3">Whole Larva</tissue>
    </source>
</reference>
<evidence type="ECO:0000313" key="3">
    <source>
        <dbReference type="RefSeq" id="XP_017783337.1"/>
    </source>
</evidence>
<keyword evidence="2" id="KW-1185">Reference proteome</keyword>
<proteinExistence type="predicted"/>
<evidence type="ECO:0000313" key="2">
    <source>
        <dbReference type="Proteomes" id="UP000695000"/>
    </source>
</evidence>
<dbReference type="GeneID" id="108567414"/>
<evidence type="ECO:0000256" key="1">
    <source>
        <dbReference type="SAM" id="Phobius"/>
    </source>
</evidence>
<dbReference type="RefSeq" id="XP_017783337.1">
    <property type="nucleotide sequence ID" value="XM_017927848.1"/>
</dbReference>
<keyword evidence="1" id="KW-0472">Membrane</keyword>
<feature type="transmembrane region" description="Helical" evidence="1">
    <location>
        <begin position="116"/>
        <end position="135"/>
    </location>
</feature>
<feature type="transmembrane region" description="Helical" evidence="1">
    <location>
        <begin position="85"/>
        <end position="104"/>
    </location>
</feature>
<feature type="transmembrane region" description="Helical" evidence="1">
    <location>
        <begin position="147"/>
        <end position="169"/>
    </location>
</feature>
<sequence>MGVSQITMKKFNKYLCCVNLTLATRFIGFLGLAVSAILTCVLINDKVSTDYNASRKTALVLGLDWEHFHLKANASHAADPEGNTISIIVILYAVLYLLINSLLIYSTITLNRWCTVPWIICELFSCVSKVVAMVFHRLDDQDHFSNVFVIGSICYILLNIWWWIVVVSAQASWTEQNRFTFHFTLTPKPSVSMSSRLESDWDLPTIGNTSRPKLLHAVSFIDSPKAYLPNQKYSEI</sequence>
<accession>A0ABM1N937</accession>
<feature type="transmembrane region" description="Helical" evidence="1">
    <location>
        <begin position="20"/>
        <end position="44"/>
    </location>
</feature>
<dbReference type="Proteomes" id="UP000695000">
    <property type="component" value="Unplaced"/>
</dbReference>
<keyword evidence="1" id="KW-1133">Transmembrane helix</keyword>
<gene>
    <name evidence="3" type="primary">LOC108567414</name>
</gene>
<organism evidence="2 3">
    <name type="scientific">Nicrophorus vespilloides</name>
    <name type="common">Boreal carrion beetle</name>
    <dbReference type="NCBI Taxonomy" id="110193"/>
    <lineage>
        <taxon>Eukaryota</taxon>
        <taxon>Metazoa</taxon>
        <taxon>Ecdysozoa</taxon>
        <taxon>Arthropoda</taxon>
        <taxon>Hexapoda</taxon>
        <taxon>Insecta</taxon>
        <taxon>Pterygota</taxon>
        <taxon>Neoptera</taxon>
        <taxon>Endopterygota</taxon>
        <taxon>Coleoptera</taxon>
        <taxon>Polyphaga</taxon>
        <taxon>Staphyliniformia</taxon>
        <taxon>Silphidae</taxon>
        <taxon>Nicrophorinae</taxon>
        <taxon>Nicrophorus</taxon>
    </lineage>
</organism>
<keyword evidence="1" id="KW-0812">Transmembrane</keyword>
<name>A0ABM1N937_NICVS</name>